<evidence type="ECO:0000256" key="6">
    <source>
        <dbReference type="ARBA" id="ARBA00023136"/>
    </source>
</evidence>
<dbReference type="InterPro" id="IPR033122">
    <property type="entry name" value="LETM1-like_RBD"/>
</dbReference>
<evidence type="ECO:0000256" key="7">
    <source>
        <dbReference type="SAM" id="MobiDB-lite"/>
    </source>
</evidence>
<reference evidence="9" key="2">
    <citation type="submission" date="2023-05" db="EMBL/GenBank/DDBJ databases">
        <authorList>
            <consortium name="Lawrence Berkeley National Laboratory"/>
            <person name="Steindorff A."/>
            <person name="Hensen N."/>
            <person name="Bonometti L."/>
            <person name="Westerberg I."/>
            <person name="Brannstrom I.O."/>
            <person name="Guillou S."/>
            <person name="Cros-Aarteil S."/>
            <person name="Calhoun S."/>
            <person name="Haridas S."/>
            <person name="Kuo A."/>
            <person name="Mondo S."/>
            <person name="Pangilinan J."/>
            <person name="Riley R."/>
            <person name="Labutti K."/>
            <person name="Andreopoulos B."/>
            <person name="Lipzen A."/>
            <person name="Chen C."/>
            <person name="Yanf M."/>
            <person name="Daum C."/>
            <person name="Ng V."/>
            <person name="Clum A."/>
            <person name="Ohm R."/>
            <person name="Martin F."/>
            <person name="Silar P."/>
            <person name="Natvig D."/>
            <person name="Lalanne C."/>
            <person name="Gautier V."/>
            <person name="Ament-Velasquez S.L."/>
            <person name="Kruys A."/>
            <person name="Hutchinson M.I."/>
            <person name="Powell A.J."/>
            <person name="Barry K."/>
            <person name="Miller A.N."/>
            <person name="Grigoriev I.V."/>
            <person name="Debuchy R."/>
            <person name="Gladieux P."/>
            <person name="Thoren M.H."/>
            <person name="Johannesson H."/>
        </authorList>
    </citation>
    <scope>NUCLEOTIDE SEQUENCE</scope>
    <source>
        <strain evidence="9">CBS 892.96</strain>
    </source>
</reference>
<accession>A0AAN6WCR2</accession>
<dbReference type="PANTHER" id="PTHR14009:SF6">
    <property type="entry name" value="LETM1 RBD DOMAIN-CONTAINING PROTEIN"/>
    <property type="match status" value="1"/>
</dbReference>
<dbReference type="Proteomes" id="UP001302321">
    <property type="component" value="Unassembled WGS sequence"/>
</dbReference>
<comment type="caution">
    <text evidence="9">The sequence shown here is derived from an EMBL/GenBank/DDBJ whole genome shotgun (WGS) entry which is preliminary data.</text>
</comment>
<name>A0AAN6WCR2_9PEZI</name>
<comment type="subcellular location">
    <subcellularLocation>
        <location evidence="1">Mitochondrion inner membrane</location>
        <topology evidence="1">Single-pass membrane protein</topology>
    </subcellularLocation>
</comment>
<dbReference type="Pfam" id="PF07766">
    <property type="entry name" value="LETM1_RBD"/>
    <property type="match status" value="1"/>
</dbReference>
<evidence type="ECO:0000313" key="9">
    <source>
        <dbReference type="EMBL" id="KAK4179366.1"/>
    </source>
</evidence>
<dbReference type="InterPro" id="IPR044202">
    <property type="entry name" value="LETM1/MDM38-like"/>
</dbReference>
<evidence type="ECO:0000256" key="4">
    <source>
        <dbReference type="ARBA" id="ARBA00022989"/>
    </source>
</evidence>
<keyword evidence="2" id="KW-0812">Transmembrane</keyword>
<dbReference type="AlphaFoldDB" id="A0AAN6WCR2"/>
<keyword evidence="6" id="KW-0472">Membrane</keyword>
<feature type="region of interest" description="Disordered" evidence="7">
    <location>
        <begin position="134"/>
        <end position="157"/>
    </location>
</feature>
<sequence>NPPPTTRPPPFSIPPSDPSLSLPRNLLNKGKSILTFYKTGLKSILINRRLHSTPLSSLPEDLKPLKPYPDTRAALLLASRLKHDLGRLIPLSLIILICAEMTPVVILWAPNLKLTPLTCRMPREVEAIRQRDREMKKEAKLNHQQQQQRKTNRQSDEGDLATVGELLRVGKPRFVPSFLYPFAFRKAKADKKLAWILADDAMLQQGGGQKELVFEEVKLAAEERGIDVLGRDEEELRGVLQRWL</sequence>
<keyword evidence="3" id="KW-0999">Mitochondrion inner membrane</keyword>
<evidence type="ECO:0000259" key="8">
    <source>
        <dbReference type="Pfam" id="PF07766"/>
    </source>
</evidence>
<dbReference type="GO" id="GO:0005743">
    <property type="term" value="C:mitochondrial inner membrane"/>
    <property type="evidence" value="ECO:0007669"/>
    <property type="project" value="UniProtKB-SubCell"/>
</dbReference>
<evidence type="ECO:0000256" key="1">
    <source>
        <dbReference type="ARBA" id="ARBA00004434"/>
    </source>
</evidence>
<evidence type="ECO:0000256" key="3">
    <source>
        <dbReference type="ARBA" id="ARBA00022792"/>
    </source>
</evidence>
<evidence type="ECO:0000256" key="5">
    <source>
        <dbReference type="ARBA" id="ARBA00023128"/>
    </source>
</evidence>
<proteinExistence type="predicted"/>
<keyword evidence="5" id="KW-0496">Mitochondrion</keyword>
<feature type="non-terminal residue" evidence="9">
    <location>
        <position position="244"/>
    </location>
</feature>
<protein>
    <recommendedName>
        <fullName evidence="8">Letm1 RBD domain-containing protein</fullName>
    </recommendedName>
</protein>
<evidence type="ECO:0000313" key="10">
    <source>
        <dbReference type="Proteomes" id="UP001302321"/>
    </source>
</evidence>
<reference evidence="9" key="1">
    <citation type="journal article" date="2023" name="Mol. Phylogenet. Evol.">
        <title>Genome-scale phylogeny and comparative genomics of the fungal order Sordariales.</title>
        <authorList>
            <person name="Hensen N."/>
            <person name="Bonometti L."/>
            <person name="Westerberg I."/>
            <person name="Brannstrom I.O."/>
            <person name="Guillou S."/>
            <person name="Cros-Aarteil S."/>
            <person name="Calhoun S."/>
            <person name="Haridas S."/>
            <person name="Kuo A."/>
            <person name="Mondo S."/>
            <person name="Pangilinan J."/>
            <person name="Riley R."/>
            <person name="LaButti K."/>
            <person name="Andreopoulos B."/>
            <person name="Lipzen A."/>
            <person name="Chen C."/>
            <person name="Yan M."/>
            <person name="Daum C."/>
            <person name="Ng V."/>
            <person name="Clum A."/>
            <person name="Steindorff A."/>
            <person name="Ohm R.A."/>
            <person name="Martin F."/>
            <person name="Silar P."/>
            <person name="Natvig D.O."/>
            <person name="Lalanne C."/>
            <person name="Gautier V."/>
            <person name="Ament-Velasquez S.L."/>
            <person name="Kruys A."/>
            <person name="Hutchinson M.I."/>
            <person name="Powell A.J."/>
            <person name="Barry K."/>
            <person name="Miller A.N."/>
            <person name="Grigoriev I.V."/>
            <person name="Debuchy R."/>
            <person name="Gladieux P."/>
            <person name="Hiltunen Thoren M."/>
            <person name="Johannesson H."/>
        </authorList>
    </citation>
    <scope>NUCLEOTIDE SEQUENCE</scope>
    <source>
        <strain evidence="9">CBS 892.96</strain>
    </source>
</reference>
<feature type="non-terminal residue" evidence="9">
    <location>
        <position position="1"/>
    </location>
</feature>
<organism evidence="9 10">
    <name type="scientific">Triangularia setosa</name>
    <dbReference type="NCBI Taxonomy" id="2587417"/>
    <lineage>
        <taxon>Eukaryota</taxon>
        <taxon>Fungi</taxon>
        <taxon>Dikarya</taxon>
        <taxon>Ascomycota</taxon>
        <taxon>Pezizomycotina</taxon>
        <taxon>Sordariomycetes</taxon>
        <taxon>Sordariomycetidae</taxon>
        <taxon>Sordariales</taxon>
        <taxon>Podosporaceae</taxon>
        <taxon>Triangularia</taxon>
    </lineage>
</organism>
<keyword evidence="10" id="KW-1185">Reference proteome</keyword>
<dbReference type="GO" id="GO:0030003">
    <property type="term" value="P:intracellular monoatomic cation homeostasis"/>
    <property type="evidence" value="ECO:0007669"/>
    <property type="project" value="TreeGrafter"/>
</dbReference>
<dbReference type="EMBL" id="MU866118">
    <property type="protein sequence ID" value="KAK4179366.1"/>
    <property type="molecule type" value="Genomic_DNA"/>
</dbReference>
<gene>
    <name evidence="9" type="ORF">QBC36DRAFT_160210</name>
</gene>
<feature type="domain" description="Letm1 RBD" evidence="8">
    <location>
        <begin position="184"/>
        <end position="244"/>
    </location>
</feature>
<evidence type="ECO:0000256" key="2">
    <source>
        <dbReference type="ARBA" id="ARBA00022692"/>
    </source>
</evidence>
<keyword evidence="4" id="KW-1133">Transmembrane helix</keyword>
<dbReference type="GO" id="GO:0043022">
    <property type="term" value="F:ribosome binding"/>
    <property type="evidence" value="ECO:0007669"/>
    <property type="project" value="InterPro"/>
</dbReference>
<dbReference type="PANTHER" id="PTHR14009">
    <property type="entry name" value="LEUCINE ZIPPER-EF-HAND CONTAINING TRANSMEMBRANE PROTEIN"/>
    <property type="match status" value="1"/>
</dbReference>